<protein>
    <submittedName>
        <fullName evidence="1">Uncharacterized protein</fullName>
    </submittedName>
</protein>
<proteinExistence type="predicted"/>
<dbReference type="AlphaFoldDB" id="A0A3P6CUG7"/>
<name>A0A3P6CUG7_BRACM</name>
<sequence>MGKNQLMKIRAVSLHAPALYKIAITLAHTRMSTFTIKNLSTRTPNQHHSAIGSVVANPFVSR</sequence>
<dbReference type="EMBL" id="LR031576">
    <property type="protein sequence ID" value="VDD12052.1"/>
    <property type="molecule type" value="Genomic_DNA"/>
</dbReference>
<reference evidence="1" key="1">
    <citation type="submission" date="2018-11" db="EMBL/GenBank/DDBJ databases">
        <authorList>
            <consortium name="Genoscope - CEA"/>
            <person name="William W."/>
        </authorList>
    </citation>
    <scope>NUCLEOTIDE SEQUENCE</scope>
</reference>
<organism evidence="1">
    <name type="scientific">Brassica campestris</name>
    <name type="common">Field mustard</name>
    <dbReference type="NCBI Taxonomy" id="3711"/>
    <lineage>
        <taxon>Eukaryota</taxon>
        <taxon>Viridiplantae</taxon>
        <taxon>Streptophyta</taxon>
        <taxon>Embryophyta</taxon>
        <taxon>Tracheophyta</taxon>
        <taxon>Spermatophyta</taxon>
        <taxon>Magnoliopsida</taxon>
        <taxon>eudicotyledons</taxon>
        <taxon>Gunneridae</taxon>
        <taxon>Pentapetalae</taxon>
        <taxon>rosids</taxon>
        <taxon>malvids</taxon>
        <taxon>Brassicales</taxon>
        <taxon>Brassicaceae</taxon>
        <taxon>Brassiceae</taxon>
        <taxon>Brassica</taxon>
    </lineage>
</organism>
<accession>A0A3P6CUG7</accession>
<gene>
    <name evidence="1" type="ORF">BRAA04T16771Z</name>
</gene>
<evidence type="ECO:0000313" key="1">
    <source>
        <dbReference type="EMBL" id="VDD12052.1"/>
    </source>
</evidence>